<dbReference type="Pfam" id="PF10463">
    <property type="entry name" value="Peptidase_U49"/>
    <property type="match status" value="1"/>
</dbReference>
<evidence type="ECO:0000313" key="2">
    <source>
        <dbReference type="Proteomes" id="UP000533469"/>
    </source>
</evidence>
<proteinExistence type="predicted"/>
<dbReference type="InterPro" id="IPR019504">
    <property type="entry name" value="Peptidase_U49_Lit_pept"/>
</dbReference>
<keyword evidence="2" id="KW-1185">Reference proteome</keyword>
<accession>A0A839ZFY9</accession>
<dbReference type="AlphaFoldDB" id="A0A839ZFY9"/>
<evidence type="ECO:0000313" key="1">
    <source>
        <dbReference type="EMBL" id="MBB3773729.1"/>
    </source>
</evidence>
<dbReference type="Proteomes" id="UP000533469">
    <property type="component" value="Unassembled WGS sequence"/>
</dbReference>
<sequence>MTMPDMRNDKAVQTAALNLFVGCAPERRAELEAMVKDLQLEFQVHDDNHEDGKFIFDAGAYRYLRFNPRAMRLFWLGAYIAWEGYRAIQTQHSQPADLSRFKALLDTFEQILDADDTEGVAWPASVPEPGTYPGKEVDIEVRATAELATIAAGWGLLHEIRHARHQQEGTATNSDDHSPEEVRAEEVSCDAFATTFLTERIGDYATQLHVAEDKVWQKRQLGIYMGLFTIALVGKDNWQTTATHPALAERLAAAKAAFAGHRSAAAENAAELAFQALGAVWSGAPRF</sequence>
<gene>
    <name evidence="1" type="ORF">FHS55_004373</name>
</gene>
<comment type="caution">
    <text evidence="1">The sequence shown here is derived from an EMBL/GenBank/DDBJ whole genome shotgun (WGS) entry which is preliminary data.</text>
</comment>
<protein>
    <submittedName>
        <fullName evidence="1">Uncharacterized protein</fullName>
    </submittedName>
</protein>
<dbReference type="RefSeq" id="WP_183191941.1">
    <property type="nucleotide sequence ID" value="NZ_JACICD010000014.1"/>
</dbReference>
<name>A0A839ZFY9_9HYPH</name>
<organism evidence="1 2">
    <name type="scientific">Ancylobacter tetraedralis</name>
    <dbReference type="NCBI Taxonomy" id="217068"/>
    <lineage>
        <taxon>Bacteria</taxon>
        <taxon>Pseudomonadati</taxon>
        <taxon>Pseudomonadota</taxon>
        <taxon>Alphaproteobacteria</taxon>
        <taxon>Hyphomicrobiales</taxon>
        <taxon>Xanthobacteraceae</taxon>
        <taxon>Ancylobacter</taxon>
    </lineage>
</organism>
<reference evidence="1 2" key="1">
    <citation type="submission" date="2020-08" db="EMBL/GenBank/DDBJ databases">
        <title>Genomic Encyclopedia of Type Strains, Phase IV (KMG-IV): sequencing the most valuable type-strain genomes for metagenomic binning, comparative biology and taxonomic classification.</title>
        <authorList>
            <person name="Goeker M."/>
        </authorList>
    </citation>
    <scope>NUCLEOTIDE SEQUENCE [LARGE SCALE GENOMIC DNA]</scope>
    <source>
        <strain evidence="1 2">DSM 5895</strain>
    </source>
</reference>
<dbReference type="EMBL" id="JACICD010000014">
    <property type="protein sequence ID" value="MBB3773729.1"/>
    <property type="molecule type" value="Genomic_DNA"/>
</dbReference>
<dbReference type="PROSITE" id="PS51257">
    <property type="entry name" value="PROKAR_LIPOPROTEIN"/>
    <property type="match status" value="1"/>
</dbReference>